<name>A0A7J7JQL0_BUGNE</name>
<comment type="caution">
    <text evidence="3">The sequence shown here is derived from an EMBL/GenBank/DDBJ whole genome shotgun (WGS) entry which is preliminary data.</text>
</comment>
<keyword evidence="4" id="KW-1185">Reference proteome</keyword>
<dbReference type="PRINTS" id="PR00364">
    <property type="entry name" value="DISEASERSIST"/>
</dbReference>
<organism evidence="3 4">
    <name type="scientific">Bugula neritina</name>
    <name type="common">Brown bryozoan</name>
    <name type="synonym">Sertularia neritina</name>
    <dbReference type="NCBI Taxonomy" id="10212"/>
    <lineage>
        <taxon>Eukaryota</taxon>
        <taxon>Metazoa</taxon>
        <taxon>Spiralia</taxon>
        <taxon>Lophotrochozoa</taxon>
        <taxon>Bryozoa</taxon>
        <taxon>Gymnolaemata</taxon>
        <taxon>Cheilostomatida</taxon>
        <taxon>Flustrina</taxon>
        <taxon>Buguloidea</taxon>
        <taxon>Bugulidae</taxon>
        <taxon>Bugula</taxon>
    </lineage>
</organism>
<protein>
    <recommendedName>
        <fullName evidence="2">ORC1/DEAH AAA+ ATPase domain-containing protein</fullName>
    </recommendedName>
</protein>
<dbReference type="AlphaFoldDB" id="A0A7J7JQL0"/>
<dbReference type="Proteomes" id="UP000593567">
    <property type="component" value="Unassembled WGS sequence"/>
</dbReference>
<evidence type="ECO:0000313" key="4">
    <source>
        <dbReference type="Proteomes" id="UP000593567"/>
    </source>
</evidence>
<reference evidence="3" key="1">
    <citation type="submission" date="2020-06" db="EMBL/GenBank/DDBJ databases">
        <title>Draft genome of Bugula neritina, a colonial animal packing powerful symbionts and potential medicines.</title>
        <authorList>
            <person name="Rayko M."/>
        </authorList>
    </citation>
    <scope>NUCLEOTIDE SEQUENCE [LARGE SCALE GENOMIC DNA]</scope>
    <source>
        <strain evidence="3">Kwan_BN1</strain>
    </source>
</reference>
<dbReference type="CDD" id="cd00009">
    <property type="entry name" value="AAA"/>
    <property type="match status" value="1"/>
</dbReference>
<accession>A0A7J7JQL0</accession>
<dbReference type="GO" id="GO:0016887">
    <property type="term" value="F:ATP hydrolysis activity"/>
    <property type="evidence" value="ECO:0007669"/>
    <property type="project" value="InterPro"/>
</dbReference>
<dbReference type="Gene3D" id="3.40.50.300">
    <property type="entry name" value="P-loop containing nucleotide triphosphate hydrolases"/>
    <property type="match status" value="1"/>
</dbReference>
<evidence type="ECO:0000313" key="3">
    <source>
        <dbReference type="EMBL" id="KAF6027924.1"/>
    </source>
</evidence>
<feature type="compositionally biased region" description="Polar residues" evidence="1">
    <location>
        <begin position="1032"/>
        <end position="1056"/>
    </location>
</feature>
<dbReference type="Pfam" id="PF13401">
    <property type="entry name" value="AAA_22"/>
    <property type="match status" value="1"/>
</dbReference>
<dbReference type="InterPro" id="IPR049945">
    <property type="entry name" value="AAA_22"/>
</dbReference>
<evidence type="ECO:0000256" key="1">
    <source>
        <dbReference type="SAM" id="MobiDB-lite"/>
    </source>
</evidence>
<dbReference type="SUPFAM" id="SSF52540">
    <property type="entry name" value="P-loop containing nucleoside triphosphate hydrolases"/>
    <property type="match status" value="1"/>
</dbReference>
<dbReference type="InterPro" id="IPR027417">
    <property type="entry name" value="P-loop_NTPase"/>
</dbReference>
<sequence>MDSVNGILKMAGSMDFEQPDVDNETMETSDTSLVLVPKLEKLVSYKRLIGQVFSALSGEMHSKAVEEFQTECLRLSMAQDHYTELISQEKWEDVFQVLLKLYNDDIQRVVEVLHEFIPKVIHDLQPEVRDKMSYLVQISAKNDQYFCLENEQIYGRQQELDELKKLVNFQKKQNFKLINICGMTGVGKSFLLKHFGSKYLDERLVPIYVDAKGMTNLSELAASLLDCIGCPPQGTESNMIGTFLLYLTRFKERYVIFIDDYSDLMSPANRKQALEFLHNFIKTAQQQNIQLKIIVTSQSYLLMTSEKTEGEDVKDIKSQMNSYSKDIHLKMLNNEAAKELLGASFSSFGYTKKEEILKLCGGHPFLLKLVGEAADMDYSVTAENTGLTIDDVEHVKCLVKEGLQRAFDKLSKRQHLILLAFSLFGRDAKLSALYNVLNLSQPRTQFFEDIKKQFLDQFWLKFSTSSIKEKKEKYTDVNAHHPLVLEFLRMKMDSCLENQSSPYYRECVSFKRRYIMYFVEEMVSTGKNFFVLCRPQQTIAYNLKSLSTQFMRIKPHVKNALKYMSQDPEGFQLLFFTGDSDPVLKTSSEICHIFLFFHYFHDCFDNWLISTIKEAAFNQICEPVSRESEKSESVSGSLLWYLYIILLTAEKMWGELKDVLTDKQELKVPKSLVIFFDLYSFGKAIYSYASGALLTLSSSTKNSRDTKLIEQRNKALGKALNSLELAELSPEWLGVRYYFSVHIVLLQADSTYYGNPGDMGTILESLALCRRARKYVESAETKDLNIAILQPLIQCKKATFRACEGNLNDAERDTKYGKAERLRYKLDIEYEKSGMAHSAMAATNLVEHATLMRNWAITKKNEDNSQLSEKYANDSVNFCKRAVYILELSPLNNKFELFRAYVDYADSCELCQYCTSESNIDKRSRCEKTALEFYSKAYGLIQKHYHDCHISTDEDRLNKLIFRFIAVLKKFQYSQMYIQKVEKFLESVRTGGNRLNLLGSSSSSSSSDDEFLANQVESRHRVVDSSAYLNIAQPSSSTQTDSVTNNEDNDAHSSGPSIKLKKV</sequence>
<dbReference type="EMBL" id="VXIV02002005">
    <property type="protein sequence ID" value="KAF6027924.1"/>
    <property type="molecule type" value="Genomic_DNA"/>
</dbReference>
<proteinExistence type="predicted"/>
<dbReference type="PANTHER" id="PTHR34301">
    <property type="entry name" value="DNA-BINDING PROTEIN-RELATED"/>
    <property type="match status" value="1"/>
</dbReference>
<dbReference type="PANTHER" id="PTHR34301:SF8">
    <property type="entry name" value="ATPASE DOMAIN-CONTAINING PROTEIN"/>
    <property type="match status" value="1"/>
</dbReference>
<feature type="domain" description="ORC1/DEAH AAA+ ATPase" evidence="2">
    <location>
        <begin position="177"/>
        <end position="296"/>
    </location>
</feature>
<feature type="region of interest" description="Disordered" evidence="1">
    <location>
        <begin position="1028"/>
        <end position="1063"/>
    </location>
</feature>
<gene>
    <name evidence="3" type="ORF">EB796_013742</name>
</gene>
<evidence type="ECO:0000259" key="2">
    <source>
        <dbReference type="Pfam" id="PF13401"/>
    </source>
</evidence>
<dbReference type="OrthoDB" id="6161812at2759"/>